<dbReference type="Gene3D" id="3.40.50.1000">
    <property type="entry name" value="HAD superfamily/HAD-like"/>
    <property type="match status" value="1"/>
</dbReference>
<organism evidence="1 2">
    <name type="scientific">Kordia antarctica</name>
    <dbReference type="NCBI Taxonomy" id="1218801"/>
    <lineage>
        <taxon>Bacteria</taxon>
        <taxon>Pseudomonadati</taxon>
        <taxon>Bacteroidota</taxon>
        <taxon>Flavobacteriia</taxon>
        <taxon>Flavobacteriales</taxon>
        <taxon>Flavobacteriaceae</taxon>
        <taxon>Kordia</taxon>
    </lineage>
</organism>
<dbReference type="GO" id="GO:0036424">
    <property type="term" value="F:L-phosphoserine phosphatase activity"/>
    <property type="evidence" value="ECO:0007669"/>
    <property type="project" value="TreeGrafter"/>
</dbReference>
<dbReference type="InterPro" id="IPR050582">
    <property type="entry name" value="HAD-like_SerB"/>
</dbReference>
<dbReference type="EMBL" id="CP019288">
    <property type="protein sequence ID" value="QHI35236.1"/>
    <property type="molecule type" value="Genomic_DNA"/>
</dbReference>
<dbReference type="InterPro" id="IPR036412">
    <property type="entry name" value="HAD-like_sf"/>
</dbReference>
<dbReference type="RefSeq" id="WP_160127991.1">
    <property type="nucleotide sequence ID" value="NZ_CP019288.1"/>
</dbReference>
<keyword evidence="2" id="KW-1185">Reference proteome</keyword>
<dbReference type="Proteomes" id="UP000464657">
    <property type="component" value="Chromosome"/>
</dbReference>
<accession>A0A7L4ZG69</accession>
<dbReference type="SUPFAM" id="SSF56784">
    <property type="entry name" value="HAD-like"/>
    <property type="match status" value="1"/>
</dbReference>
<dbReference type="OrthoDB" id="9794212at2"/>
<dbReference type="GO" id="GO:0000287">
    <property type="term" value="F:magnesium ion binding"/>
    <property type="evidence" value="ECO:0007669"/>
    <property type="project" value="TreeGrafter"/>
</dbReference>
<name>A0A7L4ZG69_9FLAO</name>
<sequence length="199" mass="23128">MSKKLYLFDFDGTLTHKDSFKDFFLKMYGFRKVSWLLLLNIGSIIKIIIAESDKGKVKETLISILLRGKTETEIIALGEEYTKQYLYRTIRPKALPYLYELRKEGAEMYLVSASVDFWLQPFADELQMKLIATKLKYHHGKFAGQFLGENCKGPEKVRRILQETDLSTYDEIIAFGNSDGDKEMLAIATETHYKPFRKK</sequence>
<dbReference type="Pfam" id="PF12710">
    <property type="entry name" value="HAD"/>
    <property type="match status" value="1"/>
</dbReference>
<dbReference type="PANTHER" id="PTHR43344:SF14">
    <property type="entry name" value="HAD-IB FAMILY HYDROLASE"/>
    <property type="match status" value="1"/>
</dbReference>
<reference evidence="1 2" key="1">
    <citation type="journal article" date="2013" name="Int. J. Syst. Evol. Microbiol.">
        <title>Kordia antarctica sp. nov., isolated from Antarctic seawater.</title>
        <authorList>
            <person name="Baek K."/>
            <person name="Choi A."/>
            <person name="Kang I."/>
            <person name="Lee K."/>
            <person name="Cho J.C."/>
        </authorList>
    </citation>
    <scope>NUCLEOTIDE SEQUENCE [LARGE SCALE GENOMIC DNA]</scope>
    <source>
        <strain evidence="1 2">IMCC3317</strain>
    </source>
</reference>
<dbReference type="GO" id="GO:0006564">
    <property type="term" value="P:L-serine biosynthetic process"/>
    <property type="evidence" value="ECO:0007669"/>
    <property type="project" value="TreeGrafter"/>
</dbReference>
<evidence type="ECO:0008006" key="3">
    <source>
        <dbReference type="Google" id="ProtNLM"/>
    </source>
</evidence>
<evidence type="ECO:0000313" key="1">
    <source>
        <dbReference type="EMBL" id="QHI35236.1"/>
    </source>
</evidence>
<dbReference type="InterPro" id="IPR006385">
    <property type="entry name" value="HAD_hydro_SerB1"/>
</dbReference>
<dbReference type="PANTHER" id="PTHR43344">
    <property type="entry name" value="PHOSPHOSERINE PHOSPHATASE"/>
    <property type="match status" value="1"/>
</dbReference>
<evidence type="ECO:0000313" key="2">
    <source>
        <dbReference type="Proteomes" id="UP000464657"/>
    </source>
</evidence>
<dbReference type="GO" id="GO:0005737">
    <property type="term" value="C:cytoplasm"/>
    <property type="evidence" value="ECO:0007669"/>
    <property type="project" value="TreeGrafter"/>
</dbReference>
<dbReference type="NCBIfam" id="TIGR01488">
    <property type="entry name" value="HAD-SF-IB"/>
    <property type="match status" value="1"/>
</dbReference>
<dbReference type="NCBIfam" id="TIGR01490">
    <property type="entry name" value="HAD-SF-IB-hyp1"/>
    <property type="match status" value="1"/>
</dbReference>
<proteinExistence type="predicted"/>
<protein>
    <recommendedName>
        <fullName evidence="3">Phosphoserine phosphatase</fullName>
    </recommendedName>
</protein>
<dbReference type="InterPro" id="IPR023214">
    <property type="entry name" value="HAD_sf"/>
</dbReference>
<gene>
    <name evidence="1" type="ORF">IMCC3317_05820</name>
</gene>
<dbReference type="AlphaFoldDB" id="A0A7L4ZG69"/>
<dbReference type="Gene3D" id="1.20.1440.100">
    <property type="entry name" value="SG protein - dephosphorylation function"/>
    <property type="match status" value="1"/>
</dbReference>
<dbReference type="KEGG" id="kan:IMCC3317_05820"/>